<keyword evidence="4 8" id="KW-1133">Transmembrane helix</keyword>
<evidence type="ECO:0000256" key="7">
    <source>
        <dbReference type="PROSITE-ProRule" id="PRU00023"/>
    </source>
</evidence>
<reference evidence="10 11" key="1">
    <citation type="submission" date="2024-06" db="EMBL/GenBank/DDBJ databases">
        <title>A chromosome level genome sequence of Diviner's sage (Salvia divinorum).</title>
        <authorList>
            <person name="Ford S.A."/>
            <person name="Ro D.-K."/>
            <person name="Ness R.W."/>
            <person name="Phillips M.A."/>
        </authorList>
    </citation>
    <scope>NUCLEOTIDE SEQUENCE [LARGE SCALE GENOMIC DNA]</scope>
    <source>
        <strain evidence="10">SAF-2024a</strain>
        <tissue evidence="10">Leaf</tissue>
    </source>
</reference>
<keyword evidence="3" id="KW-0677">Repeat</keyword>
<evidence type="ECO:0000259" key="9">
    <source>
        <dbReference type="Pfam" id="PF13962"/>
    </source>
</evidence>
<accession>A0ABD1HMM7</accession>
<dbReference type="InterPro" id="IPR002110">
    <property type="entry name" value="Ankyrin_rpt"/>
</dbReference>
<feature type="transmembrane region" description="Helical" evidence="8">
    <location>
        <begin position="256"/>
        <end position="273"/>
    </location>
</feature>
<evidence type="ECO:0000256" key="5">
    <source>
        <dbReference type="ARBA" id="ARBA00023043"/>
    </source>
</evidence>
<keyword evidence="2 8" id="KW-0812">Transmembrane</keyword>
<keyword evidence="11" id="KW-1185">Reference proteome</keyword>
<evidence type="ECO:0000256" key="3">
    <source>
        <dbReference type="ARBA" id="ARBA00022737"/>
    </source>
</evidence>
<feature type="domain" description="PGG" evidence="9">
    <location>
        <begin position="251"/>
        <end position="359"/>
    </location>
</feature>
<evidence type="ECO:0000256" key="2">
    <source>
        <dbReference type="ARBA" id="ARBA00022692"/>
    </source>
</evidence>
<dbReference type="InterPro" id="IPR036770">
    <property type="entry name" value="Ankyrin_rpt-contain_sf"/>
</dbReference>
<feature type="repeat" description="ANK" evidence="7">
    <location>
        <begin position="108"/>
        <end position="130"/>
    </location>
</feature>
<dbReference type="SMART" id="SM00248">
    <property type="entry name" value="ANK"/>
    <property type="match status" value="5"/>
</dbReference>
<dbReference type="InterPro" id="IPR026961">
    <property type="entry name" value="PGG_dom"/>
</dbReference>
<dbReference type="SUPFAM" id="SSF48403">
    <property type="entry name" value="Ankyrin repeat"/>
    <property type="match status" value="1"/>
</dbReference>
<comment type="subcellular location">
    <subcellularLocation>
        <location evidence="1">Membrane</location>
        <topology evidence="1">Multi-pass membrane protein</topology>
    </subcellularLocation>
</comment>
<evidence type="ECO:0000256" key="6">
    <source>
        <dbReference type="ARBA" id="ARBA00023136"/>
    </source>
</evidence>
<protein>
    <submittedName>
        <fullName evidence="10">Ankyrin repeat-containing protein-like protein</fullName>
    </submittedName>
</protein>
<evidence type="ECO:0000313" key="11">
    <source>
        <dbReference type="Proteomes" id="UP001567538"/>
    </source>
</evidence>
<dbReference type="Pfam" id="PF12796">
    <property type="entry name" value="Ank_2"/>
    <property type="match status" value="2"/>
</dbReference>
<evidence type="ECO:0000313" key="10">
    <source>
        <dbReference type="EMBL" id="KAL1557285.1"/>
    </source>
</evidence>
<feature type="transmembrane region" description="Helical" evidence="8">
    <location>
        <begin position="341"/>
        <end position="362"/>
    </location>
</feature>
<evidence type="ECO:0000256" key="4">
    <source>
        <dbReference type="ARBA" id="ARBA00022989"/>
    </source>
</evidence>
<dbReference type="Pfam" id="PF00023">
    <property type="entry name" value="Ank"/>
    <property type="match status" value="1"/>
</dbReference>
<keyword evidence="5 7" id="KW-0040">ANK repeat</keyword>
<sequence length="434" mass="48168">MVGEALEKKLYNVVSKGDETTFSQLLQQDPYLVQTLPFPCSRNILHIATMHGQASIVEQVLNLNPRLARISDSQKSSPLHIAAEEGHIKIASKLLSVAPQMCWWRDDQGMNPIHLAAMNGHVEIVEHLLQESCLPAMERLGRGHTVLHLCVKHGQLRVLKVLVEKLGELVCAKDDDGETLLHLAVRCNQLETIRYLVDNKTLEKQTRNSMGKTALQILNESPPTAAAAATYKETRNLLTNLKNESFFEVLPKMTDVTMVVVVLIATMAFQGALSPPGGVWLDDTPSHRAGEAVLATTHPDRYRHMVHANTTAFVSSIITIFLVTTGLPATHFLFMASSVYGMWMALIAIAISYGVSVSVITPNVRGNLVVVTVAAVAANVFGVLSAYVVVRKLYLSWKRKKRLQLDLAADGFVRRGFYWIFQQLETRGFLRVDR</sequence>
<name>A0ABD1HMM7_SALDI</name>
<dbReference type="PANTHER" id="PTHR24186">
    <property type="entry name" value="PROTEIN PHOSPHATASE 1 REGULATORY SUBUNIT"/>
    <property type="match status" value="1"/>
</dbReference>
<dbReference type="PROSITE" id="PS50297">
    <property type="entry name" value="ANK_REP_REGION"/>
    <property type="match status" value="2"/>
</dbReference>
<evidence type="ECO:0000256" key="8">
    <source>
        <dbReference type="SAM" id="Phobius"/>
    </source>
</evidence>
<evidence type="ECO:0000256" key="1">
    <source>
        <dbReference type="ARBA" id="ARBA00004141"/>
    </source>
</evidence>
<feature type="transmembrane region" description="Helical" evidence="8">
    <location>
        <begin position="368"/>
        <end position="390"/>
    </location>
</feature>
<dbReference type="Proteomes" id="UP001567538">
    <property type="component" value="Unassembled WGS sequence"/>
</dbReference>
<feature type="transmembrane region" description="Helical" evidence="8">
    <location>
        <begin position="312"/>
        <end position="334"/>
    </location>
</feature>
<dbReference type="Pfam" id="PF13962">
    <property type="entry name" value="PGG"/>
    <property type="match status" value="1"/>
</dbReference>
<dbReference type="PANTHER" id="PTHR24186:SF37">
    <property type="entry name" value="PGG DOMAIN-CONTAINING PROTEIN"/>
    <property type="match status" value="1"/>
</dbReference>
<proteinExistence type="predicted"/>
<dbReference type="AlphaFoldDB" id="A0ABD1HMM7"/>
<comment type="caution">
    <text evidence="10">The sequence shown here is derived from an EMBL/GenBank/DDBJ whole genome shotgun (WGS) entry which is preliminary data.</text>
</comment>
<dbReference type="GO" id="GO:0016020">
    <property type="term" value="C:membrane"/>
    <property type="evidence" value="ECO:0007669"/>
    <property type="project" value="UniProtKB-SubCell"/>
</dbReference>
<feature type="repeat" description="ANK" evidence="7">
    <location>
        <begin position="176"/>
        <end position="199"/>
    </location>
</feature>
<keyword evidence="6 8" id="KW-0472">Membrane</keyword>
<dbReference type="EMBL" id="JBEAFC010000004">
    <property type="protein sequence ID" value="KAL1557285.1"/>
    <property type="molecule type" value="Genomic_DNA"/>
</dbReference>
<gene>
    <name evidence="10" type="ORF">AAHA92_07878</name>
</gene>
<dbReference type="PROSITE" id="PS50088">
    <property type="entry name" value="ANK_REPEAT"/>
    <property type="match status" value="2"/>
</dbReference>
<dbReference type="Gene3D" id="1.25.40.20">
    <property type="entry name" value="Ankyrin repeat-containing domain"/>
    <property type="match status" value="1"/>
</dbReference>
<organism evidence="10 11">
    <name type="scientific">Salvia divinorum</name>
    <name type="common">Maria pastora</name>
    <name type="synonym">Diviner's sage</name>
    <dbReference type="NCBI Taxonomy" id="28513"/>
    <lineage>
        <taxon>Eukaryota</taxon>
        <taxon>Viridiplantae</taxon>
        <taxon>Streptophyta</taxon>
        <taxon>Embryophyta</taxon>
        <taxon>Tracheophyta</taxon>
        <taxon>Spermatophyta</taxon>
        <taxon>Magnoliopsida</taxon>
        <taxon>eudicotyledons</taxon>
        <taxon>Gunneridae</taxon>
        <taxon>Pentapetalae</taxon>
        <taxon>asterids</taxon>
        <taxon>lamiids</taxon>
        <taxon>Lamiales</taxon>
        <taxon>Lamiaceae</taxon>
        <taxon>Nepetoideae</taxon>
        <taxon>Mentheae</taxon>
        <taxon>Salviinae</taxon>
        <taxon>Salvia</taxon>
        <taxon>Salvia subgen. Calosphace</taxon>
    </lineage>
</organism>